<accession>A0ACC2B899</accession>
<sequence length="421" mass="46813">MEREVTMIVQRKQARMVRPELSDGTRNYPKAVALATTDLIMPMVYVDILFAFRAPTPPVHKLEDGLAKVLCDYREWAGRLRCNDKGWSSIELSDEGVQCVEATADCSVEELMPFYPTQRLHALVPEVEGVKDPLLVQMTKFKCGGMTLGIAWNHRVADGQAFIYFMEEWTRCVKGLSPRCSLSHDRSQLMAIGTATGRLQQIRDIEPTIPSSSPSVSKTRLHFTPGMLLKIKQKSTNTLTTFAAITGHLWRCISKARRLDPEVVTCVAISIDGRGRLNPPLPESYFGNAVFVPLTISIAQDLLNNPASCPASLIQTSLAQANDQYLRESLLHIQKTVESLDQNSTMPTAAHPNLVVTSWLKFPLYEMDFGWGGPAFVGNVPRGEEGLLLLLPSYTRDGSIDAVVQLFSADLQNLEELCYNI</sequence>
<protein>
    <submittedName>
        <fullName evidence="1">Uncharacterized protein</fullName>
    </submittedName>
</protein>
<evidence type="ECO:0000313" key="1">
    <source>
        <dbReference type="EMBL" id="KAJ7526033.1"/>
    </source>
</evidence>
<organism evidence="1 2">
    <name type="scientific">Diphasiastrum complanatum</name>
    <name type="common">Issler's clubmoss</name>
    <name type="synonym">Lycopodium complanatum</name>
    <dbReference type="NCBI Taxonomy" id="34168"/>
    <lineage>
        <taxon>Eukaryota</taxon>
        <taxon>Viridiplantae</taxon>
        <taxon>Streptophyta</taxon>
        <taxon>Embryophyta</taxon>
        <taxon>Tracheophyta</taxon>
        <taxon>Lycopodiopsida</taxon>
        <taxon>Lycopodiales</taxon>
        <taxon>Lycopodiaceae</taxon>
        <taxon>Lycopodioideae</taxon>
        <taxon>Diphasiastrum</taxon>
    </lineage>
</organism>
<comment type="caution">
    <text evidence="1">The sequence shown here is derived from an EMBL/GenBank/DDBJ whole genome shotgun (WGS) entry which is preliminary data.</text>
</comment>
<gene>
    <name evidence="1" type="ORF">O6H91_17G078700</name>
</gene>
<dbReference type="EMBL" id="CM055108">
    <property type="protein sequence ID" value="KAJ7526033.1"/>
    <property type="molecule type" value="Genomic_DNA"/>
</dbReference>
<dbReference type="Proteomes" id="UP001162992">
    <property type="component" value="Chromosome 17"/>
</dbReference>
<evidence type="ECO:0000313" key="2">
    <source>
        <dbReference type="Proteomes" id="UP001162992"/>
    </source>
</evidence>
<name>A0ACC2B899_DIPCM</name>
<proteinExistence type="predicted"/>
<keyword evidence="2" id="KW-1185">Reference proteome</keyword>
<reference evidence="2" key="1">
    <citation type="journal article" date="2024" name="Proc. Natl. Acad. Sci. U.S.A.">
        <title>Extraordinary preservation of gene collinearity over three hundred million years revealed in homosporous lycophytes.</title>
        <authorList>
            <person name="Li C."/>
            <person name="Wickell D."/>
            <person name="Kuo L.Y."/>
            <person name="Chen X."/>
            <person name="Nie B."/>
            <person name="Liao X."/>
            <person name="Peng D."/>
            <person name="Ji J."/>
            <person name="Jenkins J."/>
            <person name="Williams M."/>
            <person name="Shu S."/>
            <person name="Plott C."/>
            <person name="Barry K."/>
            <person name="Rajasekar S."/>
            <person name="Grimwood J."/>
            <person name="Han X."/>
            <person name="Sun S."/>
            <person name="Hou Z."/>
            <person name="He W."/>
            <person name="Dai G."/>
            <person name="Sun C."/>
            <person name="Schmutz J."/>
            <person name="Leebens-Mack J.H."/>
            <person name="Li F.W."/>
            <person name="Wang L."/>
        </authorList>
    </citation>
    <scope>NUCLEOTIDE SEQUENCE [LARGE SCALE GENOMIC DNA]</scope>
    <source>
        <strain evidence="2">cv. PW_Plant_1</strain>
    </source>
</reference>